<keyword evidence="3" id="KW-1185">Reference proteome</keyword>
<gene>
    <name evidence="2" type="ORF">GPUH_LOCUS758</name>
</gene>
<reference evidence="4" key="1">
    <citation type="submission" date="2016-06" db="UniProtKB">
        <authorList>
            <consortium name="WormBaseParasite"/>
        </authorList>
    </citation>
    <scope>IDENTIFICATION</scope>
</reference>
<feature type="transmembrane region" description="Helical" evidence="1">
    <location>
        <begin position="43"/>
        <end position="61"/>
    </location>
</feature>
<protein>
    <submittedName>
        <fullName evidence="4">Gonadoliberin</fullName>
    </submittedName>
</protein>
<dbReference type="EMBL" id="UYRT01000754">
    <property type="protein sequence ID" value="VDK28671.1"/>
    <property type="molecule type" value="Genomic_DNA"/>
</dbReference>
<keyword evidence="1" id="KW-0472">Membrane</keyword>
<evidence type="ECO:0000313" key="4">
    <source>
        <dbReference type="WBParaSite" id="GPUH_0000075901-mRNA-1"/>
    </source>
</evidence>
<reference evidence="2 3" key="2">
    <citation type="submission" date="2018-11" db="EMBL/GenBank/DDBJ databases">
        <authorList>
            <consortium name="Pathogen Informatics"/>
        </authorList>
    </citation>
    <scope>NUCLEOTIDE SEQUENCE [LARGE SCALE GENOMIC DNA]</scope>
</reference>
<sequence>MWDAVTMSKCARNQNRLPLGDENHCYLERFSVWKTFNVPQMRTIHALLLLVVAFTVHFIHAHGWHFGGQSADDQIASRDIRAKEISPPSYMKRTEQQQREQLLRHIWMDNLNSRIPKGSQDISQSSVQFLPWWQQR</sequence>
<evidence type="ECO:0000313" key="3">
    <source>
        <dbReference type="Proteomes" id="UP000271098"/>
    </source>
</evidence>
<dbReference type="WBParaSite" id="GPUH_0000075901-mRNA-1">
    <property type="protein sequence ID" value="GPUH_0000075901-mRNA-1"/>
    <property type="gene ID" value="GPUH_0000075901"/>
</dbReference>
<organism evidence="4">
    <name type="scientific">Gongylonema pulchrum</name>
    <dbReference type="NCBI Taxonomy" id="637853"/>
    <lineage>
        <taxon>Eukaryota</taxon>
        <taxon>Metazoa</taxon>
        <taxon>Ecdysozoa</taxon>
        <taxon>Nematoda</taxon>
        <taxon>Chromadorea</taxon>
        <taxon>Rhabditida</taxon>
        <taxon>Spirurina</taxon>
        <taxon>Spiruromorpha</taxon>
        <taxon>Spiruroidea</taxon>
        <taxon>Gongylonematidae</taxon>
        <taxon>Gongylonema</taxon>
    </lineage>
</organism>
<dbReference type="Proteomes" id="UP000271098">
    <property type="component" value="Unassembled WGS sequence"/>
</dbReference>
<keyword evidence="1" id="KW-1133">Transmembrane helix</keyword>
<keyword evidence="1" id="KW-0812">Transmembrane</keyword>
<proteinExistence type="predicted"/>
<name>A0A183CWB8_9BILA</name>
<evidence type="ECO:0000256" key="1">
    <source>
        <dbReference type="SAM" id="Phobius"/>
    </source>
</evidence>
<evidence type="ECO:0000313" key="2">
    <source>
        <dbReference type="EMBL" id="VDK28671.1"/>
    </source>
</evidence>
<dbReference type="AlphaFoldDB" id="A0A183CWB8"/>
<dbReference type="OrthoDB" id="5817207at2759"/>
<accession>A0A183CWB8</accession>